<protein>
    <submittedName>
        <fullName evidence="1">Uncharacterized protein</fullName>
    </submittedName>
</protein>
<dbReference type="EMBL" id="FOBB01000012">
    <property type="protein sequence ID" value="SEN71991.1"/>
    <property type="molecule type" value="Genomic_DNA"/>
</dbReference>
<accession>A0A1H8IU73</accession>
<sequence length="72" mass="8114">MTQSKRHKSESSEIPTAAVLMDAGHITPEMHTAIDDMKSFQGTPEQAEIYLKQKVSSLFTMAIRQMYEENAP</sequence>
<keyword evidence="2" id="KW-1185">Reference proteome</keyword>
<organism evidence="1 2">
    <name type="scientific">Chitinophaga rupis</name>
    <dbReference type="NCBI Taxonomy" id="573321"/>
    <lineage>
        <taxon>Bacteria</taxon>
        <taxon>Pseudomonadati</taxon>
        <taxon>Bacteroidota</taxon>
        <taxon>Chitinophagia</taxon>
        <taxon>Chitinophagales</taxon>
        <taxon>Chitinophagaceae</taxon>
        <taxon>Chitinophaga</taxon>
    </lineage>
</organism>
<name>A0A1H8IU73_9BACT</name>
<evidence type="ECO:0000313" key="1">
    <source>
        <dbReference type="EMBL" id="SEN71991.1"/>
    </source>
</evidence>
<dbReference type="STRING" id="573321.SAMN04488505_11281"/>
<reference evidence="1 2" key="1">
    <citation type="submission" date="2016-10" db="EMBL/GenBank/DDBJ databases">
        <authorList>
            <person name="de Groot N.N."/>
        </authorList>
    </citation>
    <scope>NUCLEOTIDE SEQUENCE [LARGE SCALE GENOMIC DNA]</scope>
    <source>
        <strain evidence="1 2">DSM 21039</strain>
    </source>
</reference>
<gene>
    <name evidence="1" type="ORF">SAMN04488505_11281</name>
</gene>
<dbReference type="AlphaFoldDB" id="A0A1H8IU73"/>
<dbReference type="RefSeq" id="WP_089920671.1">
    <property type="nucleotide sequence ID" value="NZ_FOBB01000012.1"/>
</dbReference>
<proteinExistence type="predicted"/>
<dbReference type="Proteomes" id="UP000198984">
    <property type="component" value="Unassembled WGS sequence"/>
</dbReference>
<evidence type="ECO:0000313" key="2">
    <source>
        <dbReference type="Proteomes" id="UP000198984"/>
    </source>
</evidence>